<name>A0A1Y1VDX7_9FUNG</name>
<keyword evidence="2" id="KW-1185">Reference proteome</keyword>
<dbReference type="AlphaFoldDB" id="A0A1Y1VDX7"/>
<evidence type="ECO:0000313" key="2">
    <source>
        <dbReference type="Proteomes" id="UP000193719"/>
    </source>
</evidence>
<dbReference type="InterPro" id="IPR011050">
    <property type="entry name" value="Pectin_lyase_fold/virulence"/>
</dbReference>
<dbReference type="EMBL" id="MCFH01000012">
    <property type="protein sequence ID" value="ORX53825.1"/>
    <property type="molecule type" value="Genomic_DNA"/>
</dbReference>
<evidence type="ECO:0000313" key="1">
    <source>
        <dbReference type="EMBL" id="ORX53825.1"/>
    </source>
</evidence>
<gene>
    <name evidence="1" type="ORF">BCR36DRAFT_442359</name>
</gene>
<sequence>MFFNMEIFKKPKNIYSIILYIFFIITEINAIDIIVKNTDESKLAFIDSLPVLSSYNEGVNFYFPEPYYSFYDYSVYGVNIDNRFPISFISTSENKTIFDYGKLNRFSLSINNNDISNGKVYFEGIIFKDYYSIESVLFIINTSNNLMKVIFENCEFTGITVTIFSVSLVNFKCKSNINDSYHFELRNCYIHDNKQYFKNLISILPQNKDDNLDCFNTKISNCLFHNNKNIFKVYRGDLLIDNCTFKNTDGDEKESMASIMVSKFLNNKITIKNTIFKSNIVEKNMPLFYFFKTNIEFQNTTFINNYSTSGHLMQLEYINKNYTEKFTISDSFFSENDCIINGKNNDININNCEFMDTNLKSVLPIVANCVYSNIQVENSKFENLNIQGNGILGSESNYIIKNVTFSDIITNGKSLFKFLNKNIEFIDVKLDNVKNVGDINDSSIILFDSGDEYKYLILDNFSIQNCISNGEMIKIIGNNNYNEMKNSIISNNISHGPLINIKSKNSKTNFKNLEFTDNSNINKKLCGSIHFQNDINISIDDSIFTNNICSSNGGVL</sequence>
<dbReference type="SUPFAM" id="SSF51126">
    <property type="entry name" value="Pectin lyase-like"/>
    <property type="match status" value="1"/>
</dbReference>
<dbReference type="Gene3D" id="2.160.20.10">
    <property type="entry name" value="Single-stranded right-handed beta-helix, Pectin lyase-like"/>
    <property type="match status" value="1"/>
</dbReference>
<proteinExistence type="predicted"/>
<comment type="caution">
    <text evidence="1">The sequence shown here is derived from an EMBL/GenBank/DDBJ whole genome shotgun (WGS) entry which is preliminary data.</text>
</comment>
<dbReference type="InterPro" id="IPR012334">
    <property type="entry name" value="Pectin_lyas_fold"/>
</dbReference>
<evidence type="ECO:0008006" key="3">
    <source>
        <dbReference type="Google" id="ProtNLM"/>
    </source>
</evidence>
<accession>A0A1Y1VDX7</accession>
<reference evidence="1 2" key="1">
    <citation type="submission" date="2016-08" db="EMBL/GenBank/DDBJ databases">
        <title>Genomes of anaerobic fungi encode conserved fungal cellulosomes for biomass hydrolysis.</title>
        <authorList>
            <consortium name="DOE Joint Genome Institute"/>
            <person name="Haitjema C.H."/>
            <person name="Gilmore S.P."/>
            <person name="Henske J.K."/>
            <person name="Solomon K.V."/>
            <person name="De Groot R."/>
            <person name="Kuo A."/>
            <person name="Mondo S.J."/>
            <person name="Salamov A.A."/>
            <person name="Labutti K."/>
            <person name="Zhao Z."/>
            <person name="Chiniquy J."/>
            <person name="Barry K."/>
            <person name="Brewer H.M."/>
            <person name="Purvine S.O."/>
            <person name="Wright A.T."/>
            <person name="Boxma B."/>
            <person name="Van Alen T."/>
            <person name="Hackstein J.H."/>
            <person name="Baker S.E."/>
            <person name="Grigoriev I.V."/>
            <person name="O'Malley M.A."/>
        </authorList>
    </citation>
    <scope>NUCLEOTIDE SEQUENCE [LARGE SCALE GENOMIC DNA]</scope>
    <source>
        <strain evidence="2">finn</strain>
    </source>
</reference>
<organism evidence="1 2">
    <name type="scientific">Piromyces finnis</name>
    <dbReference type="NCBI Taxonomy" id="1754191"/>
    <lineage>
        <taxon>Eukaryota</taxon>
        <taxon>Fungi</taxon>
        <taxon>Fungi incertae sedis</taxon>
        <taxon>Chytridiomycota</taxon>
        <taxon>Chytridiomycota incertae sedis</taxon>
        <taxon>Neocallimastigomycetes</taxon>
        <taxon>Neocallimastigales</taxon>
        <taxon>Neocallimastigaceae</taxon>
        <taxon>Piromyces</taxon>
    </lineage>
</organism>
<reference evidence="1 2" key="2">
    <citation type="submission" date="2016-08" db="EMBL/GenBank/DDBJ databases">
        <title>Pervasive Adenine N6-methylation of Active Genes in Fungi.</title>
        <authorList>
            <consortium name="DOE Joint Genome Institute"/>
            <person name="Mondo S.J."/>
            <person name="Dannebaum R.O."/>
            <person name="Kuo R.C."/>
            <person name="Labutti K."/>
            <person name="Haridas S."/>
            <person name="Kuo A."/>
            <person name="Salamov A."/>
            <person name="Ahrendt S.R."/>
            <person name="Lipzen A."/>
            <person name="Sullivan W."/>
            <person name="Andreopoulos W.B."/>
            <person name="Clum A."/>
            <person name="Lindquist E."/>
            <person name="Daum C."/>
            <person name="Ramamoorthy G.K."/>
            <person name="Gryganskyi A."/>
            <person name="Culley D."/>
            <person name="Magnuson J.K."/>
            <person name="James T.Y."/>
            <person name="O'Malley M.A."/>
            <person name="Stajich J.E."/>
            <person name="Spatafora J.W."/>
            <person name="Visel A."/>
            <person name="Grigoriev I.V."/>
        </authorList>
    </citation>
    <scope>NUCLEOTIDE SEQUENCE [LARGE SCALE GENOMIC DNA]</scope>
    <source>
        <strain evidence="2">finn</strain>
    </source>
</reference>
<dbReference type="Proteomes" id="UP000193719">
    <property type="component" value="Unassembled WGS sequence"/>
</dbReference>
<protein>
    <recommendedName>
        <fullName evidence="3">Right handed beta helix domain-containing protein</fullName>
    </recommendedName>
</protein>